<organism evidence="3 4">
    <name type="scientific">Fulvitalea axinellae</name>
    <dbReference type="NCBI Taxonomy" id="1182444"/>
    <lineage>
        <taxon>Bacteria</taxon>
        <taxon>Pseudomonadati</taxon>
        <taxon>Bacteroidota</taxon>
        <taxon>Cytophagia</taxon>
        <taxon>Cytophagales</taxon>
        <taxon>Persicobacteraceae</taxon>
        <taxon>Fulvitalea</taxon>
    </lineage>
</organism>
<dbReference type="Pfam" id="PF00076">
    <property type="entry name" value="RRM_1"/>
    <property type="match status" value="1"/>
</dbReference>
<gene>
    <name evidence="3" type="ORF">FUAX_23590</name>
</gene>
<accession>A0AAU9CPN2</accession>
<protein>
    <submittedName>
        <fullName evidence="3">RNA-binding protein</fullName>
    </submittedName>
</protein>
<proteinExistence type="predicted"/>
<dbReference type="PANTHER" id="PTHR48027">
    <property type="entry name" value="HETEROGENEOUS NUCLEAR RIBONUCLEOPROTEIN 87F-RELATED"/>
    <property type="match status" value="1"/>
</dbReference>
<dbReference type="GO" id="GO:0003723">
    <property type="term" value="F:RNA binding"/>
    <property type="evidence" value="ECO:0007669"/>
    <property type="project" value="UniProtKB-KW"/>
</dbReference>
<keyword evidence="4" id="KW-1185">Reference proteome</keyword>
<evidence type="ECO:0000259" key="2">
    <source>
        <dbReference type="PROSITE" id="PS50102"/>
    </source>
</evidence>
<dbReference type="SMART" id="SM00360">
    <property type="entry name" value="RRM"/>
    <property type="match status" value="1"/>
</dbReference>
<dbReference type="InterPro" id="IPR035979">
    <property type="entry name" value="RBD_domain_sf"/>
</dbReference>
<evidence type="ECO:0000313" key="4">
    <source>
        <dbReference type="Proteomes" id="UP001348817"/>
    </source>
</evidence>
<dbReference type="SUPFAM" id="SSF54928">
    <property type="entry name" value="RNA-binding domain, RBD"/>
    <property type="match status" value="1"/>
</dbReference>
<dbReference type="Gene3D" id="3.30.70.330">
    <property type="match status" value="1"/>
</dbReference>
<dbReference type="InterPro" id="IPR012677">
    <property type="entry name" value="Nucleotide-bd_a/b_plait_sf"/>
</dbReference>
<dbReference type="AlphaFoldDB" id="A0AAU9CPN2"/>
<dbReference type="InterPro" id="IPR052462">
    <property type="entry name" value="SLIRP/GR-RBP-like"/>
</dbReference>
<dbReference type="RefSeq" id="WP_338391511.1">
    <property type="nucleotide sequence ID" value="NZ_AP025314.1"/>
</dbReference>
<sequence length="93" mass="10677">MNIYVGNLHYTLTQDDLREVFEQYGIVNSVRLVIDKDSGRSKGYGFVEMQSEFAADLAVERLNEMVLRGRNMVVGKAKNAFFKVSEKPKTRTR</sequence>
<dbReference type="PROSITE" id="PS50102">
    <property type="entry name" value="RRM"/>
    <property type="match status" value="1"/>
</dbReference>
<keyword evidence="1" id="KW-0694">RNA-binding</keyword>
<evidence type="ECO:0000256" key="1">
    <source>
        <dbReference type="ARBA" id="ARBA00022884"/>
    </source>
</evidence>
<evidence type="ECO:0000313" key="3">
    <source>
        <dbReference type="EMBL" id="BDD09927.1"/>
    </source>
</evidence>
<dbReference type="KEGG" id="fax:FUAX_23590"/>
<dbReference type="InterPro" id="IPR000504">
    <property type="entry name" value="RRM_dom"/>
</dbReference>
<feature type="domain" description="RRM" evidence="2">
    <location>
        <begin position="1"/>
        <end position="79"/>
    </location>
</feature>
<reference evidence="3 4" key="1">
    <citation type="submission" date="2021-12" db="EMBL/GenBank/DDBJ databases">
        <title>Genome sequencing of bacteria with rrn-lacking chromosome and rrn-plasmid.</title>
        <authorList>
            <person name="Anda M."/>
            <person name="Iwasaki W."/>
        </authorList>
    </citation>
    <scope>NUCLEOTIDE SEQUENCE [LARGE SCALE GENOMIC DNA]</scope>
    <source>
        <strain evidence="3 4">DSM 100852</strain>
    </source>
</reference>
<dbReference type="EMBL" id="AP025314">
    <property type="protein sequence ID" value="BDD09927.1"/>
    <property type="molecule type" value="Genomic_DNA"/>
</dbReference>
<name>A0AAU9CPN2_9BACT</name>
<dbReference type="Proteomes" id="UP001348817">
    <property type="component" value="Chromosome"/>
</dbReference>